<dbReference type="GO" id="GO:0008776">
    <property type="term" value="F:acetate kinase activity"/>
    <property type="evidence" value="ECO:0007669"/>
    <property type="project" value="UniProtKB-UniRule"/>
</dbReference>
<dbReference type="PANTHER" id="PTHR21060:SF15">
    <property type="entry name" value="ACETATE KINASE-RELATED"/>
    <property type="match status" value="1"/>
</dbReference>
<dbReference type="Gene3D" id="3.30.420.40">
    <property type="match status" value="2"/>
</dbReference>
<keyword evidence="6" id="KW-0460">Magnesium</keyword>
<evidence type="ECO:0000256" key="3">
    <source>
        <dbReference type="ARBA" id="ARBA00022741"/>
    </source>
</evidence>
<dbReference type="GO" id="GO:0006085">
    <property type="term" value="P:acetyl-CoA biosynthetic process"/>
    <property type="evidence" value="ECO:0007669"/>
    <property type="project" value="UniProtKB-UniRule"/>
</dbReference>
<protein>
    <recommendedName>
        <fullName evidence="6">Acetate kinase</fullName>
        <ecNumber evidence="6">2.7.2.1</ecNumber>
    </recommendedName>
    <alternativeName>
        <fullName evidence="6">Acetokinase</fullName>
    </alternativeName>
</protein>
<dbReference type="PANTHER" id="PTHR21060">
    <property type="entry name" value="ACETATE KINASE"/>
    <property type="match status" value="1"/>
</dbReference>
<feature type="binding site" evidence="6">
    <location>
        <position position="325"/>
    </location>
    <ligand>
        <name>Mg(2+)</name>
        <dbReference type="ChEBI" id="CHEBI:18420"/>
    </ligand>
</feature>
<dbReference type="InterPro" id="IPR043129">
    <property type="entry name" value="ATPase_NBD"/>
</dbReference>
<feature type="binding site" evidence="6">
    <location>
        <begin position="235"/>
        <end position="237"/>
    </location>
    <ligand>
        <name>ATP</name>
        <dbReference type="ChEBI" id="CHEBI:30616"/>
    </ligand>
</feature>
<evidence type="ECO:0000256" key="4">
    <source>
        <dbReference type="ARBA" id="ARBA00022777"/>
    </source>
</evidence>
<dbReference type="EMBL" id="BSTK01000006">
    <property type="protein sequence ID" value="GLY86739.1"/>
    <property type="molecule type" value="Genomic_DNA"/>
</dbReference>
<comment type="caution">
    <text evidence="6">Lacks conserved residue(s) required for the propagation of feature annotation.</text>
</comment>
<reference evidence="8" key="1">
    <citation type="submission" date="2023-03" db="EMBL/GenBank/DDBJ databases">
        <title>Actinoallomurus iriomotensis NBRC 103684.</title>
        <authorList>
            <person name="Ichikawa N."/>
            <person name="Sato H."/>
            <person name="Tonouchi N."/>
        </authorList>
    </citation>
    <scope>NUCLEOTIDE SEQUENCE</scope>
    <source>
        <strain evidence="8">NBRC 103684</strain>
    </source>
</reference>
<feature type="site" description="Transition state stabilizer" evidence="6">
    <location>
        <position position="194"/>
    </location>
</feature>
<comment type="subcellular location">
    <subcellularLocation>
        <location evidence="6">Cytoplasm</location>
    </subcellularLocation>
</comment>
<comment type="caution">
    <text evidence="8">The sequence shown here is derived from an EMBL/GenBank/DDBJ whole genome shotgun (WGS) entry which is preliminary data.</text>
</comment>
<dbReference type="GO" id="GO:0006083">
    <property type="term" value="P:acetate metabolic process"/>
    <property type="evidence" value="ECO:0007669"/>
    <property type="project" value="TreeGrafter"/>
</dbReference>
<comment type="subunit">
    <text evidence="6">Homodimer.</text>
</comment>
<dbReference type="GO" id="GO:0005524">
    <property type="term" value="F:ATP binding"/>
    <property type="evidence" value="ECO:0007669"/>
    <property type="project" value="UniProtKB-KW"/>
</dbReference>
<dbReference type="Pfam" id="PF00871">
    <property type="entry name" value="Acetate_kinase"/>
    <property type="match status" value="1"/>
</dbReference>
<dbReference type="InterPro" id="IPR023865">
    <property type="entry name" value="Aliphatic_acid_kinase_CS"/>
</dbReference>
<evidence type="ECO:0000313" key="8">
    <source>
        <dbReference type="EMBL" id="GLY86739.1"/>
    </source>
</evidence>
<dbReference type="PRINTS" id="PR00471">
    <property type="entry name" value="ACETATEKNASE"/>
</dbReference>
<dbReference type="PROSITE" id="PS01076">
    <property type="entry name" value="ACETATE_KINASE_2"/>
    <property type="match status" value="1"/>
</dbReference>
<feature type="binding site" evidence="6">
    <location>
        <position position="46"/>
    </location>
    <ligand>
        <name>substrate</name>
    </ligand>
</feature>
<keyword evidence="4 6" id="KW-0418">Kinase</keyword>
<dbReference type="SUPFAM" id="SSF53067">
    <property type="entry name" value="Actin-like ATPase domain"/>
    <property type="match status" value="2"/>
</dbReference>
<comment type="function">
    <text evidence="6">Catalyzes the formation of acetyl phosphate from acetate and ATP. Can also catalyze the reverse reaction.</text>
</comment>
<comment type="similarity">
    <text evidence="1 6 7">Belongs to the acetokinase family.</text>
</comment>
<evidence type="ECO:0000313" key="9">
    <source>
        <dbReference type="Proteomes" id="UP001165074"/>
    </source>
</evidence>
<accession>A0A9W6W0V1</accession>
<dbReference type="Proteomes" id="UP001165074">
    <property type="component" value="Unassembled WGS sequence"/>
</dbReference>
<dbReference type="HAMAP" id="MF_00020">
    <property type="entry name" value="Acetate_kinase"/>
    <property type="match status" value="1"/>
</dbReference>
<keyword evidence="3 6" id="KW-0547">Nucleotide-binding</keyword>
<proteinExistence type="inferred from homology"/>
<evidence type="ECO:0000256" key="5">
    <source>
        <dbReference type="ARBA" id="ARBA00022840"/>
    </source>
</evidence>
<dbReference type="GO" id="GO:0005737">
    <property type="term" value="C:cytoplasm"/>
    <property type="evidence" value="ECO:0007669"/>
    <property type="project" value="UniProtKB-SubCell"/>
</dbReference>
<dbReference type="PROSITE" id="PS01075">
    <property type="entry name" value="ACETATE_KINASE_1"/>
    <property type="match status" value="1"/>
</dbReference>
<feature type="site" description="Transition state stabilizer" evidence="6">
    <location>
        <position position="135"/>
    </location>
</feature>
<keyword evidence="6" id="KW-0963">Cytoplasm</keyword>
<keyword evidence="6" id="KW-0479">Metal-binding</keyword>
<feature type="binding site" evidence="6">
    <location>
        <begin position="161"/>
        <end position="165"/>
    </location>
    <ligand>
        <name>ATP</name>
        <dbReference type="ChEBI" id="CHEBI:30616"/>
    </ligand>
</feature>
<keyword evidence="9" id="KW-1185">Reference proteome</keyword>
<dbReference type="RefSeq" id="WP_285575179.1">
    <property type="nucleotide sequence ID" value="NZ_BSTK01000006.1"/>
</dbReference>
<comment type="catalytic activity">
    <reaction evidence="6">
        <text>acetate + ATP = acetyl phosphate + ADP</text>
        <dbReference type="Rhea" id="RHEA:11352"/>
        <dbReference type="ChEBI" id="CHEBI:22191"/>
        <dbReference type="ChEBI" id="CHEBI:30089"/>
        <dbReference type="ChEBI" id="CHEBI:30616"/>
        <dbReference type="ChEBI" id="CHEBI:456216"/>
        <dbReference type="EC" id="2.7.2.1"/>
    </reaction>
</comment>
<evidence type="ECO:0000256" key="7">
    <source>
        <dbReference type="RuleBase" id="RU003835"/>
    </source>
</evidence>
<dbReference type="GO" id="GO:0000287">
    <property type="term" value="F:magnesium ion binding"/>
    <property type="evidence" value="ECO:0007669"/>
    <property type="project" value="UniProtKB-UniRule"/>
</dbReference>
<dbReference type="InterPro" id="IPR000890">
    <property type="entry name" value="Aliphatic_acid_kin_short-chain"/>
</dbReference>
<dbReference type="InterPro" id="IPR004372">
    <property type="entry name" value="Ac/propionate_kinase"/>
</dbReference>
<comment type="pathway">
    <text evidence="6">Metabolic intermediate biosynthesis; acetyl-CoA biosynthesis; acetyl-CoA from acetate: step 1/2.</text>
</comment>
<dbReference type="NCBIfam" id="TIGR00016">
    <property type="entry name" value="ackA"/>
    <property type="match status" value="1"/>
</dbReference>
<evidence type="ECO:0000256" key="1">
    <source>
        <dbReference type="ARBA" id="ARBA00008748"/>
    </source>
</evidence>
<evidence type="ECO:0000256" key="6">
    <source>
        <dbReference type="HAMAP-Rule" id="MF_00020"/>
    </source>
</evidence>
<name>A0A9W6W0V1_9ACTN</name>
<organism evidence="8 9">
    <name type="scientific">Actinoallomurus iriomotensis</name>
    <dbReference type="NCBI Taxonomy" id="478107"/>
    <lineage>
        <taxon>Bacteria</taxon>
        <taxon>Bacillati</taxon>
        <taxon>Actinomycetota</taxon>
        <taxon>Actinomycetes</taxon>
        <taxon>Streptosporangiales</taxon>
        <taxon>Thermomonosporaceae</taxon>
        <taxon>Actinoallomurus</taxon>
    </lineage>
</organism>
<gene>
    <name evidence="6 8" type="primary">ackA</name>
    <name evidence="8" type="ORF">Airi02_046680</name>
</gene>
<feature type="active site" description="Proton donor/acceptor" evidence="6">
    <location>
        <position position="103"/>
    </location>
</feature>
<keyword evidence="5 6" id="KW-0067">ATP-binding</keyword>
<feature type="binding site" evidence="6">
    <location>
        <begin position="274"/>
        <end position="278"/>
    </location>
    <ligand>
        <name>ATP</name>
        <dbReference type="ChEBI" id="CHEBI:30616"/>
    </ligand>
</feature>
<dbReference type="EC" id="2.7.2.1" evidence="6"/>
<dbReference type="AlphaFoldDB" id="A0A9W6W0V1"/>
<sequence length="337" mass="35408">MRILVVNAGSSSLKLSLLDHDDTVLARPAGLDDLRDLPAPDAIGHRVVHGGAEFTDPVLIDDDVEARLRALTELAPLHQPKSLHGIDAVRAVLPGVPEVACFDTAFHAHLPEAAATYALPAAWREKYGIRRYGFHGLSHAYATRRVTELLGHVPERLVVCHLGAGASLCAVAHGRSVDTTMGFTPLEGLVMATRSGSVDPGLLLWLQERAGLAPGELADTLEHRSGLLALTGTADMREVGEGLGLEVYLHRLRAGVAAMAAALGGLDTLVFTGGVGEHAAGVRRRAAEGLGFLGVALDPAREDTTDAEIGVTGAPVRAFVVTSREDLEIAAGVRALF</sequence>
<comment type="cofactor">
    <cofactor evidence="6">
        <name>Mg(2+)</name>
        <dbReference type="ChEBI" id="CHEBI:18420"/>
    </cofactor>
    <cofactor evidence="6">
        <name>Mn(2+)</name>
        <dbReference type="ChEBI" id="CHEBI:29035"/>
    </cofactor>
    <text evidence="6">Mg(2+). Can also accept Mn(2+).</text>
</comment>
<keyword evidence="2 6" id="KW-0808">Transferase</keyword>
<evidence type="ECO:0000256" key="2">
    <source>
        <dbReference type="ARBA" id="ARBA00022679"/>
    </source>
</evidence>